<keyword evidence="2" id="KW-0812">Transmembrane</keyword>
<protein>
    <submittedName>
        <fullName evidence="5">Uncharacterized protein</fullName>
    </submittedName>
</protein>
<dbReference type="InterPro" id="IPR003439">
    <property type="entry name" value="ABC_transporter-like_ATP-bd"/>
</dbReference>
<accession>A0A7R8WT17</accession>
<evidence type="ECO:0000313" key="5">
    <source>
        <dbReference type="EMBL" id="CAD7234556.1"/>
    </source>
</evidence>
<dbReference type="CDD" id="cd18581">
    <property type="entry name" value="ABC_6TM_ABCB6"/>
    <property type="match status" value="1"/>
</dbReference>
<keyword evidence="4" id="KW-0472">Membrane</keyword>
<dbReference type="EMBL" id="OB669063">
    <property type="protein sequence ID" value="CAD7234556.1"/>
    <property type="molecule type" value="Genomic_DNA"/>
</dbReference>
<dbReference type="SUPFAM" id="SSF90123">
    <property type="entry name" value="ABC transporter transmembrane region"/>
    <property type="match status" value="1"/>
</dbReference>
<comment type="subcellular location">
    <subcellularLocation>
        <location evidence="1">Membrane</location>
        <topology evidence="1">Multi-pass membrane protein</topology>
    </subcellularLocation>
</comment>
<dbReference type="InterPro" id="IPR027417">
    <property type="entry name" value="P-loop_NTPase"/>
</dbReference>
<proteinExistence type="predicted"/>
<dbReference type="InterPro" id="IPR036640">
    <property type="entry name" value="ABC1_TM_sf"/>
</dbReference>
<gene>
    <name evidence="5" type="ORF">CTOB1V02_LOCUS12372</name>
</gene>
<evidence type="ECO:0000256" key="2">
    <source>
        <dbReference type="ARBA" id="ARBA00022692"/>
    </source>
</evidence>
<reference evidence="5" key="1">
    <citation type="submission" date="2020-11" db="EMBL/GenBank/DDBJ databases">
        <authorList>
            <person name="Tran Van P."/>
        </authorList>
    </citation>
    <scope>NUCLEOTIDE SEQUENCE</scope>
</reference>
<dbReference type="AlphaFoldDB" id="A0A7R8WT17"/>
<dbReference type="InterPro" id="IPR011527">
    <property type="entry name" value="ABC1_TM_dom"/>
</dbReference>
<dbReference type="PANTHER" id="PTHR24221:SF654">
    <property type="entry name" value="ATP-BINDING CASSETTE SUB-FAMILY B MEMBER 6"/>
    <property type="match status" value="1"/>
</dbReference>
<evidence type="ECO:0000256" key="4">
    <source>
        <dbReference type="ARBA" id="ARBA00023136"/>
    </source>
</evidence>
<dbReference type="InterPro" id="IPR039421">
    <property type="entry name" value="Type_1_exporter"/>
</dbReference>
<dbReference type="GO" id="GO:0016887">
    <property type="term" value="F:ATP hydrolysis activity"/>
    <property type="evidence" value="ECO:0007669"/>
    <property type="project" value="InterPro"/>
</dbReference>
<name>A0A7R8WT17_9CRUS</name>
<dbReference type="PROSITE" id="PS50929">
    <property type="entry name" value="ABC_TM1F"/>
    <property type="match status" value="1"/>
</dbReference>
<dbReference type="GO" id="GO:0020037">
    <property type="term" value="F:heme binding"/>
    <property type="evidence" value="ECO:0007669"/>
    <property type="project" value="TreeGrafter"/>
</dbReference>
<dbReference type="GO" id="GO:0005774">
    <property type="term" value="C:vacuolar membrane"/>
    <property type="evidence" value="ECO:0007669"/>
    <property type="project" value="TreeGrafter"/>
</dbReference>
<evidence type="ECO:0000256" key="1">
    <source>
        <dbReference type="ARBA" id="ARBA00004141"/>
    </source>
</evidence>
<dbReference type="Pfam" id="PF00005">
    <property type="entry name" value="ABC_tran"/>
    <property type="match status" value="1"/>
</dbReference>
<dbReference type="GO" id="GO:0005524">
    <property type="term" value="F:ATP binding"/>
    <property type="evidence" value="ECO:0007669"/>
    <property type="project" value="InterPro"/>
</dbReference>
<dbReference type="OrthoDB" id="6500128at2759"/>
<dbReference type="Gene3D" id="3.40.50.300">
    <property type="entry name" value="P-loop containing nucleotide triphosphate hydrolases"/>
    <property type="match status" value="1"/>
</dbReference>
<evidence type="ECO:0000256" key="3">
    <source>
        <dbReference type="ARBA" id="ARBA00022989"/>
    </source>
</evidence>
<dbReference type="Pfam" id="PF00664">
    <property type="entry name" value="ABC_membrane"/>
    <property type="match status" value="1"/>
</dbReference>
<dbReference type="PANTHER" id="PTHR24221">
    <property type="entry name" value="ATP-BINDING CASSETTE SUB-FAMILY B"/>
    <property type="match status" value="1"/>
</dbReference>
<keyword evidence="3" id="KW-1133">Transmembrane helix</keyword>
<dbReference type="Gene3D" id="1.20.1560.10">
    <property type="entry name" value="ABC transporter type 1, transmembrane domain"/>
    <property type="match status" value="1"/>
</dbReference>
<organism evidence="5">
    <name type="scientific">Cyprideis torosa</name>
    <dbReference type="NCBI Taxonomy" id="163714"/>
    <lineage>
        <taxon>Eukaryota</taxon>
        <taxon>Metazoa</taxon>
        <taxon>Ecdysozoa</taxon>
        <taxon>Arthropoda</taxon>
        <taxon>Crustacea</taxon>
        <taxon>Oligostraca</taxon>
        <taxon>Ostracoda</taxon>
        <taxon>Podocopa</taxon>
        <taxon>Podocopida</taxon>
        <taxon>Cytherocopina</taxon>
        <taxon>Cytheroidea</taxon>
        <taxon>Cytherideidae</taxon>
        <taxon>Cyprideis</taxon>
    </lineage>
</organism>
<dbReference type="SUPFAM" id="SSF52540">
    <property type="entry name" value="P-loop containing nucleoside triphosphate hydrolases"/>
    <property type="match status" value="1"/>
</dbReference>
<sequence>MELFAHLHSLSLRWHLSRKTGEVLRVMDRGTNSITTLLSYILFNIVPTIADIIIAVIYFTSSFNAWFGLIVFVTMITYLAATIWVTEWRTKYRRSMNLADNEAKAKATDSILNFETVKYFSGEEFEVSRYRSAILKFQVEEWKSIASLTILNTLQNLVINVGLLVGSLFCAYLVVDKGQLTVGDYVLFSTYMIQLYQPLNWFGTYYRMIQQSFIDMENMFDLLSEEVEVKDVPLALNYYSLGGAVEFRDVHFRYHPDKPVLEGISFQVKPGRTLALVGPSGEGKSTVVRLLFRFYDVDAGVITIDNQEVKKVQQRSLRKEIGVVPQDTMLFNDTIMYNIRYAYPEASDADVIAAAKAADIHDRIMTFPDQYETQVSSSLDHDLS</sequence>
<dbReference type="GO" id="GO:0015439">
    <property type="term" value="F:ABC-type heme transporter activity"/>
    <property type="evidence" value="ECO:0007669"/>
    <property type="project" value="TreeGrafter"/>
</dbReference>